<feature type="disulfide bond" evidence="3">
    <location>
        <begin position="38"/>
        <end position="53"/>
    </location>
</feature>
<dbReference type="InterPro" id="IPR001002">
    <property type="entry name" value="Chitin-bd_1"/>
</dbReference>
<evidence type="ECO:0000256" key="2">
    <source>
        <dbReference type="ARBA" id="ARBA00023157"/>
    </source>
</evidence>
<dbReference type="Pfam" id="PF00967">
    <property type="entry name" value="Barwin"/>
    <property type="match status" value="1"/>
</dbReference>
<keyword evidence="2 3" id="KW-1015">Disulfide bond</keyword>
<dbReference type="InterPro" id="IPR044301">
    <property type="entry name" value="PR4"/>
</dbReference>
<keyword evidence="7" id="KW-1185">Reference proteome</keyword>
<evidence type="ECO:0000256" key="3">
    <source>
        <dbReference type="PROSITE-ProRule" id="PRU00261"/>
    </source>
</evidence>
<accession>A0A2G5DPK9</accession>
<dbReference type="PROSITE" id="PS50941">
    <property type="entry name" value="CHIT_BIND_I_2"/>
    <property type="match status" value="1"/>
</dbReference>
<dbReference type="STRING" id="218851.A0A2G5DPK9"/>
<dbReference type="GO" id="GO:0004540">
    <property type="term" value="F:RNA nuclease activity"/>
    <property type="evidence" value="ECO:0007669"/>
    <property type="project" value="InterPro"/>
</dbReference>
<dbReference type="PROSITE" id="PS51174">
    <property type="entry name" value="BARWIN_3"/>
    <property type="match status" value="1"/>
</dbReference>
<dbReference type="InterPro" id="IPR001153">
    <property type="entry name" value="Barwin_dom"/>
</dbReference>
<dbReference type="Proteomes" id="UP000230069">
    <property type="component" value="Unassembled WGS sequence"/>
</dbReference>
<dbReference type="PROSITE" id="PS00772">
    <property type="entry name" value="BARWIN_2"/>
    <property type="match status" value="1"/>
</dbReference>
<gene>
    <name evidence="6" type="ORF">AQUCO_01700604v1</name>
</gene>
<evidence type="ECO:0008006" key="8">
    <source>
        <dbReference type="Google" id="ProtNLM"/>
    </source>
</evidence>
<dbReference type="GO" id="GO:0050832">
    <property type="term" value="P:defense response to fungus"/>
    <property type="evidence" value="ECO:0007669"/>
    <property type="project" value="InterPro"/>
</dbReference>
<dbReference type="Pfam" id="PF00187">
    <property type="entry name" value="Chitin_bind_1"/>
    <property type="match status" value="1"/>
</dbReference>
<dbReference type="InterPro" id="IPR018226">
    <property type="entry name" value="Barwin_CS"/>
</dbReference>
<dbReference type="Gene3D" id="2.40.40.10">
    <property type="entry name" value="RlpA-like domain"/>
    <property type="match status" value="2"/>
</dbReference>
<dbReference type="InterPro" id="IPR036908">
    <property type="entry name" value="RlpA-like_sf"/>
</dbReference>
<proteinExistence type="predicted"/>
<evidence type="ECO:0000256" key="1">
    <source>
        <dbReference type="ARBA" id="ARBA00022669"/>
    </source>
</evidence>
<evidence type="ECO:0000313" key="7">
    <source>
        <dbReference type="Proteomes" id="UP000230069"/>
    </source>
</evidence>
<dbReference type="Gene3D" id="3.30.60.10">
    <property type="entry name" value="Endochitinase-like"/>
    <property type="match status" value="1"/>
</dbReference>
<dbReference type="SUPFAM" id="SSF57016">
    <property type="entry name" value="Plant lectins/antimicrobial peptides"/>
    <property type="match status" value="1"/>
</dbReference>
<name>A0A2G5DPK9_AQUCA</name>
<evidence type="ECO:0000313" key="6">
    <source>
        <dbReference type="EMBL" id="PIA45177.1"/>
    </source>
</evidence>
<keyword evidence="1 3" id="KW-0147">Chitin-binding</keyword>
<dbReference type="SMART" id="SM00270">
    <property type="entry name" value="ChtBD1"/>
    <property type="match status" value="1"/>
</dbReference>
<feature type="disulfide bond" evidence="3">
    <location>
        <begin position="52"/>
        <end position="66"/>
    </location>
</feature>
<dbReference type="GO" id="GO:0008061">
    <property type="term" value="F:chitin binding"/>
    <property type="evidence" value="ECO:0007669"/>
    <property type="project" value="UniProtKB-UniRule"/>
</dbReference>
<feature type="domain" description="Barwin" evidence="5">
    <location>
        <begin position="89"/>
        <end position="191"/>
    </location>
</feature>
<feature type="disulfide bond" evidence="3">
    <location>
        <begin position="72"/>
        <end position="76"/>
    </location>
</feature>
<reference evidence="6 7" key="1">
    <citation type="submission" date="2017-09" db="EMBL/GenBank/DDBJ databases">
        <title>WGS assembly of Aquilegia coerulea Goldsmith.</title>
        <authorList>
            <person name="Hodges S."/>
            <person name="Kramer E."/>
            <person name="Nordborg M."/>
            <person name="Tomkins J."/>
            <person name="Borevitz J."/>
            <person name="Derieg N."/>
            <person name="Yan J."/>
            <person name="Mihaltcheva S."/>
            <person name="Hayes R.D."/>
            <person name="Rokhsar D."/>
        </authorList>
    </citation>
    <scope>NUCLEOTIDE SEQUENCE [LARGE SCALE GENOMIC DNA]</scope>
    <source>
        <strain evidence="7">cv. Goldsmith</strain>
    </source>
</reference>
<feature type="domain" description="Chitin-binding type-1" evidence="4">
    <location>
        <begin position="35"/>
        <end position="78"/>
    </location>
</feature>
<dbReference type="PANTHER" id="PTHR46351">
    <property type="entry name" value="WOUND-INDUCED PROTEIN WIN2"/>
    <property type="match status" value="1"/>
</dbReference>
<dbReference type="AlphaFoldDB" id="A0A2G5DPK9"/>
<dbReference type="EMBL" id="KZ305034">
    <property type="protein sequence ID" value="PIA45177.1"/>
    <property type="molecule type" value="Genomic_DNA"/>
</dbReference>
<dbReference type="CDD" id="cd00035">
    <property type="entry name" value="ChtBD1"/>
    <property type="match status" value="1"/>
</dbReference>
<dbReference type="InParanoid" id="A0A2G5DPK9"/>
<feature type="disulfide bond" evidence="3">
    <location>
        <begin position="47"/>
        <end position="59"/>
    </location>
</feature>
<evidence type="ECO:0000259" key="4">
    <source>
        <dbReference type="PROSITE" id="PS50941"/>
    </source>
</evidence>
<dbReference type="GO" id="GO:0042742">
    <property type="term" value="P:defense response to bacterium"/>
    <property type="evidence" value="ECO:0007669"/>
    <property type="project" value="InterPro"/>
</dbReference>
<protein>
    <recommendedName>
        <fullName evidence="8">Chitin-binding type-1 domain-containing protein</fullName>
    </recommendedName>
</protein>
<organism evidence="6 7">
    <name type="scientific">Aquilegia coerulea</name>
    <name type="common">Rocky mountain columbine</name>
    <dbReference type="NCBI Taxonomy" id="218851"/>
    <lineage>
        <taxon>Eukaryota</taxon>
        <taxon>Viridiplantae</taxon>
        <taxon>Streptophyta</taxon>
        <taxon>Embryophyta</taxon>
        <taxon>Tracheophyta</taxon>
        <taxon>Spermatophyta</taxon>
        <taxon>Magnoliopsida</taxon>
        <taxon>Ranunculales</taxon>
        <taxon>Ranunculaceae</taxon>
        <taxon>Thalictroideae</taxon>
        <taxon>Aquilegia</taxon>
    </lineage>
</organism>
<sequence>MTHEIVLFPNICNEKLSAKRAKMDALVCLIGAASAQNCGRQASGATCAGNICCSQWGWCGTSDDHCLPSNNCQSNCRGSGSGGGGGGGESATNVRSTYHVYSPAQNGWDLIKVGAYCATWDADKPLAWRQQYGWTAFCGPAGPTEQASCGRCLRCSNGGLDLEEGVFKKIDTNGRGNFNGHLIVNYQFVDC</sequence>
<dbReference type="SUPFAM" id="SSF50685">
    <property type="entry name" value="Barwin-like endoglucanases"/>
    <property type="match status" value="1"/>
</dbReference>
<dbReference type="PANTHER" id="PTHR46351:SF3">
    <property type="entry name" value="WOUND-INDUCED PROTEIN WIN2"/>
    <property type="match status" value="1"/>
</dbReference>
<evidence type="ECO:0000259" key="5">
    <source>
        <dbReference type="PROSITE" id="PS51174"/>
    </source>
</evidence>
<dbReference type="InterPro" id="IPR036861">
    <property type="entry name" value="Endochitinase-like_sf"/>
</dbReference>
<dbReference type="PRINTS" id="PR00602">
    <property type="entry name" value="BARWIN"/>
</dbReference>
<dbReference type="OrthoDB" id="5985073at2759"/>